<dbReference type="EMBL" id="QICN01000013">
    <property type="protein sequence ID" value="PXV64304.1"/>
    <property type="molecule type" value="Genomic_DNA"/>
</dbReference>
<dbReference type="InterPro" id="IPR007527">
    <property type="entry name" value="Znf_SWIM"/>
</dbReference>
<dbReference type="OrthoDB" id="9814088at2"/>
<accession>A0A318E0T9</accession>
<evidence type="ECO:0000313" key="8">
    <source>
        <dbReference type="EMBL" id="PXV64304.1"/>
    </source>
</evidence>
<dbReference type="RefSeq" id="WP_110266772.1">
    <property type="nucleotide sequence ID" value="NZ_CAWNXA010000013.1"/>
</dbReference>
<dbReference type="PROSITE" id="PS51192">
    <property type="entry name" value="HELICASE_ATP_BIND_1"/>
    <property type="match status" value="1"/>
</dbReference>
<evidence type="ECO:0000259" key="7">
    <source>
        <dbReference type="PROSITE" id="PS51194"/>
    </source>
</evidence>
<dbReference type="PROSITE" id="PS51194">
    <property type="entry name" value="HELICASE_CTER"/>
    <property type="match status" value="1"/>
</dbReference>
<keyword evidence="3" id="KW-0863">Zinc-finger</keyword>
<keyword evidence="3" id="KW-0862">Zinc</keyword>
<dbReference type="InterPro" id="IPR038718">
    <property type="entry name" value="SNF2-like_sf"/>
</dbReference>
<evidence type="ECO:0000256" key="1">
    <source>
        <dbReference type="ARBA" id="ARBA00022801"/>
    </source>
</evidence>
<dbReference type="SUPFAM" id="SSF52540">
    <property type="entry name" value="P-loop containing nucleoside triphosphate hydrolases"/>
    <property type="match status" value="2"/>
</dbReference>
<evidence type="ECO:0000259" key="5">
    <source>
        <dbReference type="PROSITE" id="PS50966"/>
    </source>
</evidence>
<dbReference type="Proteomes" id="UP000248330">
    <property type="component" value="Unassembled WGS sequence"/>
</dbReference>
<evidence type="ECO:0000256" key="4">
    <source>
        <dbReference type="SAM" id="MobiDB-lite"/>
    </source>
</evidence>
<dbReference type="InterPro" id="IPR014001">
    <property type="entry name" value="Helicase_ATP-bd"/>
</dbReference>
<dbReference type="InterPro" id="IPR001650">
    <property type="entry name" value="Helicase_C-like"/>
</dbReference>
<dbReference type="InterPro" id="IPR049730">
    <property type="entry name" value="SNF2/RAD54-like_C"/>
</dbReference>
<keyword evidence="2 8" id="KW-0547">Nucleotide-binding</keyword>
<feature type="region of interest" description="Disordered" evidence="4">
    <location>
        <begin position="1"/>
        <end position="27"/>
    </location>
</feature>
<protein>
    <submittedName>
        <fullName evidence="8">Helicase-like protein</fullName>
    </submittedName>
</protein>
<evidence type="ECO:0000313" key="9">
    <source>
        <dbReference type="Proteomes" id="UP000248330"/>
    </source>
</evidence>
<dbReference type="SMART" id="SM00490">
    <property type="entry name" value="HELICc"/>
    <property type="match status" value="1"/>
</dbReference>
<evidence type="ECO:0000259" key="6">
    <source>
        <dbReference type="PROSITE" id="PS51192"/>
    </source>
</evidence>
<dbReference type="SMART" id="SM00487">
    <property type="entry name" value="DEXDc"/>
    <property type="match status" value="1"/>
</dbReference>
<gene>
    <name evidence="8" type="ORF">C8D93_11398</name>
</gene>
<proteinExistence type="predicted"/>
<dbReference type="InterPro" id="IPR027417">
    <property type="entry name" value="P-loop_NTPase"/>
</dbReference>
<keyword evidence="2 8" id="KW-0347">Helicase</keyword>
<comment type="caution">
    <text evidence="8">The sequence shown here is derived from an EMBL/GenBank/DDBJ whole genome shotgun (WGS) entry which is preliminary data.</text>
</comment>
<feature type="domain" description="SWIM-type" evidence="5">
    <location>
        <begin position="76"/>
        <end position="114"/>
    </location>
</feature>
<sequence length="814" mass="90680">MPSIPRSRRARSPRARKSLEPRYSRTHRPDEVPIEHWQAALRRQFGREQSFEWENLGSEPVFSEFVVCNPDSGGRYRVAIRGAGLGDNYCACPDFATNELGTCKHVEFLLAKLAARRGGKTAFKNGYAPTYSELYLHYGAQRNLRLRPGSDCPPALAQQARRLFDPDADWRLRDSGLSHLEDFIAAAGKAGHDLRCYEDALNYVAQLRDAGTRAQRLAEVYPKGAASSALKKLLKVPLFPYQAEGALFAVRAGRALIGDEMGLGKTVQAIAVAEIYARHFGVERVLVVCPTSLKHQWQRELQRFAGREAQVIQGGQGLRRQQYREPAFCKIVNYDVLARDLDDIRGWAPDLVIADEAQRIKNWNTVAARALKRIDSPHALVLTGTPLENRLEELVSIVQFVDRHRLGPTWKLLHDHQQRDEGGRVTGYVGLDRLGRTLAPILIRRRKADVLDELPQRLDKHFFVPMTPQQQAVHEENRETVARIIQRWRRMKFLADADQRALTCALQNMRMACNSTFLLDGQTDHGCKVDELLTLLEELFEQPDAKVVIFSQWLRTHELIRRRLEQRGWGHVLFHGGVPGAQRGALVSRFHDDPDCRVFLSTDAGGIGLNLQHAASTVVNMDLPWNPAVLEQRIGRVHRLGQTRGVRVVNFIAEGTIEEGMLSLLAFKKSLFAGVLDGGSAEVFLHGTRLSKFMETVEAATGATTGEMRTAAPAESGMSAAPEPQPAESTPQVVPGDTSEKVVDNPWADLLDAGLKLVTTLAEVQNGSAESAVETDPRSGQSYLRLPMPPPETLHKLAVSLSELVKALQPPRAP</sequence>
<feature type="compositionally biased region" description="Basic and acidic residues" evidence="4">
    <location>
        <begin position="17"/>
        <end position="27"/>
    </location>
</feature>
<dbReference type="Pfam" id="PF00176">
    <property type="entry name" value="SNF2-rel_dom"/>
    <property type="match status" value="1"/>
</dbReference>
<keyword evidence="9" id="KW-1185">Reference proteome</keyword>
<dbReference type="PROSITE" id="PS50966">
    <property type="entry name" value="ZF_SWIM"/>
    <property type="match status" value="1"/>
</dbReference>
<feature type="region of interest" description="Disordered" evidence="4">
    <location>
        <begin position="765"/>
        <end position="789"/>
    </location>
</feature>
<reference evidence="8 9" key="1">
    <citation type="submission" date="2018-04" db="EMBL/GenBank/DDBJ databases">
        <title>Genomic Encyclopedia of Type Strains, Phase IV (KMG-IV): sequencing the most valuable type-strain genomes for metagenomic binning, comparative biology and taxonomic classification.</title>
        <authorList>
            <person name="Goeker M."/>
        </authorList>
    </citation>
    <scope>NUCLEOTIDE SEQUENCE [LARGE SCALE GENOMIC DNA]</scope>
    <source>
        <strain evidence="8 9">DSM 104150</strain>
    </source>
</reference>
<dbReference type="Gene3D" id="3.40.50.10810">
    <property type="entry name" value="Tandem AAA-ATPase domain"/>
    <property type="match status" value="1"/>
</dbReference>
<name>A0A318E0T9_9GAMM</name>
<feature type="domain" description="Helicase ATP-binding" evidence="6">
    <location>
        <begin position="246"/>
        <end position="404"/>
    </location>
</feature>
<evidence type="ECO:0000256" key="2">
    <source>
        <dbReference type="ARBA" id="ARBA00022806"/>
    </source>
</evidence>
<dbReference type="GO" id="GO:0005524">
    <property type="term" value="F:ATP binding"/>
    <property type="evidence" value="ECO:0007669"/>
    <property type="project" value="InterPro"/>
</dbReference>
<keyword evidence="3" id="KW-0479">Metal-binding</keyword>
<dbReference type="PANTHER" id="PTHR10799">
    <property type="entry name" value="SNF2/RAD54 HELICASE FAMILY"/>
    <property type="match status" value="1"/>
</dbReference>
<feature type="domain" description="Helicase C-terminal" evidence="7">
    <location>
        <begin position="531"/>
        <end position="691"/>
    </location>
</feature>
<dbReference type="CDD" id="cd17919">
    <property type="entry name" value="DEXHc_Snf"/>
    <property type="match status" value="1"/>
</dbReference>
<dbReference type="CDD" id="cd18793">
    <property type="entry name" value="SF2_C_SNF"/>
    <property type="match status" value="1"/>
</dbReference>
<keyword evidence="2 8" id="KW-0067">ATP-binding</keyword>
<dbReference type="Pfam" id="PF00271">
    <property type="entry name" value="Helicase_C"/>
    <property type="match status" value="1"/>
</dbReference>
<feature type="compositionally biased region" description="Low complexity" evidence="4">
    <location>
        <begin position="702"/>
        <end position="712"/>
    </location>
</feature>
<organism evidence="8 9">
    <name type="scientific">Sinimarinibacterium flocculans</name>
    <dbReference type="NCBI Taxonomy" id="985250"/>
    <lineage>
        <taxon>Bacteria</taxon>
        <taxon>Pseudomonadati</taxon>
        <taxon>Pseudomonadota</taxon>
        <taxon>Gammaproteobacteria</taxon>
        <taxon>Nevskiales</taxon>
        <taxon>Nevskiaceae</taxon>
        <taxon>Sinimarinibacterium</taxon>
    </lineage>
</organism>
<dbReference type="GO" id="GO:0008270">
    <property type="term" value="F:zinc ion binding"/>
    <property type="evidence" value="ECO:0007669"/>
    <property type="project" value="UniProtKB-KW"/>
</dbReference>
<evidence type="ECO:0000256" key="3">
    <source>
        <dbReference type="PROSITE-ProRule" id="PRU00325"/>
    </source>
</evidence>
<dbReference type="GO" id="GO:0004386">
    <property type="term" value="F:helicase activity"/>
    <property type="evidence" value="ECO:0007669"/>
    <property type="project" value="UniProtKB-KW"/>
</dbReference>
<feature type="region of interest" description="Disordered" evidence="4">
    <location>
        <begin position="702"/>
        <end position="739"/>
    </location>
</feature>
<dbReference type="Gene3D" id="3.40.50.300">
    <property type="entry name" value="P-loop containing nucleotide triphosphate hydrolases"/>
    <property type="match status" value="1"/>
</dbReference>
<keyword evidence="1" id="KW-0378">Hydrolase</keyword>
<dbReference type="GO" id="GO:0016787">
    <property type="term" value="F:hydrolase activity"/>
    <property type="evidence" value="ECO:0007669"/>
    <property type="project" value="UniProtKB-KW"/>
</dbReference>
<dbReference type="AlphaFoldDB" id="A0A318E0T9"/>
<feature type="compositionally biased region" description="Basic residues" evidence="4">
    <location>
        <begin position="1"/>
        <end position="16"/>
    </location>
</feature>
<dbReference type="InterPro" id="IPR000330">
    <property type="entry name" value="SNF2_N"/>
</dbReference>